<feature type="transmembrane region" description="Helical" evidence="5">
    <location>
        <begin position="297"/>
        <end position="321"/>
    </location>
</feature>
<protein>
    <submittedName>
        <fullName evidence="6">Zinc transport protein</fullName>
    </submittedName>
</protein>
<dbReference type="PANTHER" id="PTHR11040:SF140">
    <property type="entry name" value="ZRT (ZRT), IRT- (IRT-) LIKE PROTEIN TRANSPORTER"/>
    <property type="match status" value="1"/>
</dbReference>
<keyword evidence="4 5" id="KW-0472">Membrane</keyword>
<evidence type="ECO:0000256" key="3">
    <source>
        <dbReference type="ARBA" id="ARBA00022989"/>
    </source>
</evidence>
<evidence type="ECO:0000256" key="1">
    <source>
        <dbReference type="ARBA" id="ARBA00004141"/>
    </source>
</evidence>
<evidence type="ECO:0000256" key="4">
    <source>
        <dbReference type="ARBA" id="ARBA00023136"/>
    </source>
</evidence>
<feature type="transmembrane region" description="Helical" evidence="5">
    <location>
        <begin position="89"/>
        <end position="107"/>
    </location>
</feature>
<dbReference type="AlphaFoldDB" id="A0A9W5T7N0"/>
<dbReference type="OrthoDB" id="448280at2759"/>
<evidence type="ECO:0000256" key="2">
    <source>
        <dbReference type="ARBA" id="ARBA00022692"/>
    </source>
</evidence>
<feature type="transmembrane region" description="Helical" evidence="5">
    <location>
        <begin position="235"/>
        <end position="260"/>
    </location>
</feature>
<dbReference type="GO" id="GO:0005385">
    <property type="term" value="F:zinc ion transmembrane transporter activity"/>
    <property type="evidence" value="ECO:0007669"/>
    <property type="project" value="TreeGrafter"/>
</dbReference>
<accession>A0A9W5T7N0</accession>
<dbReference type="PANTHER" id="PTHR11040">
    <property type="entry name" value="ZINC/IRON TRANSPORTER"/>
    <property type="match status" value="1"/>
</dbReference>
<keyword evidence="7" id="KW-1185">Reference proteome</keyword>
<name>A0A9W5T7N0_BABOV</name>
<keyword evidence="3 5" id="KW-1133">Transmembrane helix</keyword>
<dbReference type="Pfam" id="PF02535">
    <property type="entry name" value="Zip"/>
    <property type="match status" value="1"/>
</dbReference>
<dbReference type="GO" id="GO:0016020">
    <property type="term" value="C:membrane"/>
    <property type="evidence" value="ECO:0007669"/>
    <property type="project" value="UniProtKB-SubCell"/>
</dbReference>
<dbReference type="EMBL" id="BLIY01000001">
    <property type="protein sequence ID" value="GFE52735.1"/>
    <property type="molecule type" value="Genomic_DNA"/>
</dbReference>
<sequence>MGPGLAKFLSALLIAISGVVGCMIPSLVYYFSRSGSDLKSRQDKIDSRLCLCNCLGAGIIMGMAYLHILPEAVSQWETDNLLWNIGAGHFNPAYFLALLAFCLMLFIERVLSSGRTPCSAAFNVCKESTVCCGAEAKGSCCEADANSRCCSITSQDEACKMDTQDDNAVVDAESAGISSSLTIQSRFRHHHNRFMARWMKFICPLCDCNGLCITFALFIHSLFEGIVIGLVESQWNIWLMTAGIVLHKWAAGMALSSFISKNSKRSAATMQTIFCLSSPLGILIGALTAGRSPTAEAVLNCIAVGTLIYIGMEIVTHELFCHIHCRKTAFWKWFWVVLGLMLIFTTAIIQVYITGGCAHSHLHQHGANCAHADHHHH</sequence>
<dbReference type="InterPro" id="IPR003689">
    <property type="entry name" value="ZIP"/>
</dbReference>
<evidence type="ECO:0000313" key="7">
    <source>
        <dbReference type="Proteomes" id="UP001057455"/>
    </source>
</evidence>
<comment type="caution">
    <text evidence="6">The sequence shown here is derived from an EMBL/GenBank/DDBJ whole genome shotgun (WGS) entry which is preliminary data.</text>
</comment>
<feature type="transmembrane region" description="Helical" evidence="5">
    <location>
        <begin position="201"/>
        <end position="223"/>
    </location>
</feature>
<comment type="subcellular location">
    <subcellularLocation>
        <location evidence="1">Membrane</location>
        <topology evidence="1">Multi-pass membrane protein</topology>
    </subcellularLocation>
</comment>
<keyword evidence="2 5" id="KW-0812">Transmembrane</keyword>
<reference evidence="6" key="1">
    <citation type="submission" date="2019-12" db="EMBL/GenBank/DDBJ databases">
        <title>Genome sequence of Babesia ovis.</title>
        <authorList>
            <person name="Yamagishi J."/>
            <person name="Sevinc F."/>
            <person name="Xuan X."/>
        </authorList>
    </citation>
    <scope>NUCLEOTIDE SEQUENCE</scope>
    <source>
        <strain evidence="6">Selcuk</strain>
    </source>
</reference>
<feature type="transmembrane region" description="Helical" evidence="5">
    <location>
        <begin position="50"/>
        <end position="69"/>
    </location>
</feature>
<gene>
    <name evidence="6" type="ORF">BaOVIS_001390</name>
</gene>
<feature type="transmembrane region" description="Helical" evidence="5">
    <location>
        <begin position="272"/>
        <end position="291"/>
    </location>
</feature>
<evidence type="ECO:0000256" key="5">
    <source>
        <dbReference type="SAM" id="Phobius"/>
    </source>
</evidence>
<dbReference type="PROSITE" id="PS51257">
    <property type="entry name" value="PROKAR_LIPOPROTEIN"/>
    <property type="match status" value="1"/>
</dbReference>
<dbReference type="Proteomes" id="UP001057455">
    <property type="component" value="Unassembled WGS sequence"/>
</dbReference>
<organism evidence="6 7">
    <name type="scientific">Babesia ovis</name>
    <dbReference type="NCBI Taxonomy" id="5869"/>
    <lineage>
        <taxon>Eukaryota</taxon>
        <taxon>Sar</taxon>
        <taxon>Alveolata</taxon>
        <taxon>Apicomplexa</taxon>
        <taxon>Aconoidasida</taxon>
        <taxon>Piroplasmida</taxon>
        <taxon>Babesiidae</taxon>
        <taxon>Babesia</taxon>
    </lineage>
</organism>
<evidence type="ECO:0000313" key="6">
    <source>
        <dbReference type="EMBL" id="GFE52735.1"/>
    </source>
</evidence>
<feature type="transmembrane region" description="Helical" evidence="5">
    <location>
        <begin position="6"/>
        <end position="30"/>
    </location>
</feature>
<proteinExistence type="predicted"/>
<feature type="transmembrane region" description="Helical" evidence="5">
    <location>
        <begin position="333"/>
        <end position="353"/>
    </location>
</feature>